<dbReference type="EMBL" id="SDMP01000002">
    <property type="protein sequence ID" value="RYR73991.1"/>
    <property type="molecule type" value="Genomic_DNA"/>
</dbReference>
<name>A0A445EEZ1_ARAHY</name>
<comment type="caution">
    <text evidence="1">The sequence shown here is derived from an EMBL/GenBank/DDBJ whole genome shotgun (WGS) entry which is preliminary data.</text>
</comment>
<protein>
    <submittedName>
        <fullName evidence="1">Uncharacterized protein</fullName>
    </submittedName>
</protein>
<dbReference type="Gramene" id="arahy.Tifrunner.gnm2.ann2.Ah02g200100.1">
    <property type="protein sequence ID" value="arahy.Tifrunner.gnm2.ann2.Ah02g200100.1-CDS-1"/>
    <property type="gene ID" value="arahy.Tifrunner.gnm2.ann2.Ah02g200100"/>
</dbReference>
<dbReference type="PANTHER" id="PTHR33384:SF52">
    <property type="entry name" value="DUF3741 DOMAIN-CONTAINING PROTEIN"/>
    <property type="match status" value="1"/>
</dbReference>
<sequence>MDYYNLLHETLAKGNEEMRGNNISMSNQNSSIICPKPRKVGIFVTIPRRQLRVEKLCHEQQNEGCDSKPGVELLDTISKENNYYIETPSPNPFFLRSPPIRASNPLIQDAQFGYQKYIASPQSIKHVILPSPISSPSARSGLSSPSSLHKGGCTVVMKFGSKSAAVKVIGFDCHIAVA</sequence>
<keyword evidence="2" id="KW-1185">Reference proteome</keyword>
<dbReference type="OrthoDB" id="902328at2759"/>
<organism evidence="1 2">
    <name type="scientific">Arachis hypogaea</name>
    <name type="common">Peanut</name>
    <dbReference type="NCBI Taxonomy" id="3818"/>
    <lineage>
        <taxon>Eukaryota</taxon>
        <taxon>Viridiplantae</taxon>
        <taxon>Streptophyta</taxon>
        <taxon>Embryophyta</taxon>
        <taxon>Tracheophyta</taxon>
        <taxon>Spermatophyta</taxon>
        <taxon>Magnoliopsida</taxon>
        <taxon>eudicotyledons</taxon>
        <taxon>Gunneridae</taxon>
        <taxon>Pentapetalae</taxon>
        <taxon>rosids</taxon>
        <taxon>fabids</taxon>
        <taxon>Fabales</taxon>
        <taxon>Fabaceae</taxon>
        <taxon>Papilionoideae</taxon>
        <taxon>50 kb inversion clade</taxon>
        <taxon>dalbergioids sensu lato</taxon>
        <taxon>Dalbergieae</taxon>
        <taxon>Pterocarpus clade</taxon>
        <taxon>Arachis</taxon>
    </lineage>
</organism>
<accession>A0A445EEZ1</accession>
<reference evidence="1 2" key="1">
    <citation type="submission" date="2019-01" db="EMBL/GenBank/DDBJ databases">
        <title>Sequencing of cultivated peanut Arachis hypogaea provides insights into genome evolution and oil improvement.</title>
        <authorList>
            <person name="Chen X."/>
        </authorList>
    </citation>
    <scope>NUCLEOTIDE SEQUENCE [LARGE SCALE GENOMIC DNA]</scope>
    <source>
        <strain evidence="2">cv. Fuhuasheng</strain>
        <tissue evidence="1">Leaves</tissue>
    </source>
</reference>
<gene>
    <name evidence="1" type="ORF">Ahy_A02g008589</name>
</gene>
<dbReference type="AlphaFoldDB" id="A0A445EEZ1"/>
<evidence type="ECO:0000313" key="1">
    <source>
        <dbReference type="EMBL" id="RYR73991.1"/>
    </source>
</evidence>
<evidence type="ECO:0000313" key="2">
    <source>
        <dbReference type="Proteomes" id="UP000289738"/>
    </source>
</evidence>
<dbReference type="PANTHER" id="PTHR33384">
    <property type="entry name" value="EXPRESSED PROTEIN"/>
    <property type="match status" value="1"/>
</dbReference>
<dbReference type="Proteomes" id="UP000289738">
    <property type="component" value="Chromosome A02"/>
</dbReference>
<proteinExistence type="predicted"/>
<dbReference type="STRING" id="3818.A0A445EEZ1"/>